<proteinExistence type="predicted"/>
<dbReference type="Gene3D" id="3.55.50.30">
    <property type="match status" value="1"/>
</dbReference>
<dbReference type="Proteomes" id="UP000659124">
    <property type="component" value="Unassembled WGS sequence"/>
</dbReference>
<dbReference type="Pfam" id="PF16344">
    <property type="entry name" value="FecR_C"/>
    <property type="match status" value="1"/>
</dbReference>
<keyword evidence="5" id="KW-1185">Reference proteome</keyword>
<keyword evidence="1" id="KW-1133">Transmembrane helix</keyword>
<dbReference type="EMBL" id="JACVFC010000001">
    <property type="protein sequence ID" value="MBC9931254.1"/>
    <property type="molecule type" value="Genomic_DNA"/>
</dbReference>
<evidence type="ECO:0000313" key="4">
    <source>
        <dbReference type="EMBL" id="MBC9931254.1"/>
    </source>
</evidence>
<gene>
    <name evidence="4" type="ORF">ICL07_12765</name>
</gene>
<sequence>MDKQLLEKYFKGQCTVQEAATVDEWLTAGDTPLLDEFMAEKWEEANAPVVMKPRVPKFWYGAAAAAMIGVIVSIAFFWQHRSAARPVALKWDTLYNSSDNIQMFTMEDGSEVWLNTHAAVIYQSKRYHGEAREFWLQGEAYFKVAKDERRPFLVHTGHLTTTVLGTVFNIATSNMADGSIQISLLEGKVAVSKPDSFNEVLLPGQMLNYADGKQPQLTNFEKNDVLDWKKGKIYFNHTQLADALARLQQRYGCRIVLDDAVRGKKTISGEFSRDMPLEKILSALGYVHNISFVRMNDTTYQAHHK</sequence>
<dbReference type="InterPro" id="IPR012373">
    <property type="entry name" value="Ferrdict_sens_TM"/>
</dbReference>
<dbReference type="PANTHER" id="PTHR30273:SF2">
    <property type="entry name" value="PROTEIN FECR"/>
    <property type="match status" value="1"/>
</dbReference>
<evidence type="ECO:0000313" key="5">
    <source>
        <dbReference type="Proteomes" id="UP000659124"/>
    </source>
</evidence>
<dbReference type="PANTHER" id="PTHR30273">
    <property type="entry name" value="PERIPLASMIC SIGNAL SENSOR AND SIGMA FACTOR ACTIVATOR FECR-RELATED"/>
    <property type="match status" value="1"/>
</dbReference>
<keyword evidence="1" id="KW-0472">Membrane</keyword>
<dbReference type="InterPro" id="IPR006860">
    <property type="entry name" value="FecR"/>
</dbReference>
<feature type="domain" description="FecR protein" evidence="2">
    <location>
        <begin position="98"/>
        <end position="189"/>
    </location>
</feature>
<dbReference type="Pfam" id="PF04773">
    <property type="entry name" value="FecR"/>
    <property type="match status" value="1"/>
</dbReference>
<protein>
    <submittedName>
        <fullName evidence="4">FecR domain-containing protein</fullName>
    </submittedName>
</protein>
<dbReference type="PIRSF" id="PIRSF018266">
    <property type="entry name" value="FecR"/>
    <property type="match status" value="1"/>
</dbReference>
<keyword evidence="1" id="KW-0812">Transmembrane</keyword>
<dbReference type="Gene3D" id="2.60.120.1440">
    <property type="match status" value="1"/>
</dbReference>
<evidence type="ECO:0000259" key="3">
    <source>
        <dbReference type="Pfam" id="PF16344"/>
    </source>
</evidence>
<dbReference type="RefSeq" id="WP_188088287.1">
    <property type="nucleotide sequence ID" value="NZ_JACVFC010000001.1"/>
</dbReference>
<organism evidence="4 5">
    <name type="scientific">Chitinophaga qingshengii</name>
    <dbReference type="NCBI Taxonomy" id="1569794"/>
    <lineage>
        <taxon>Bacteria</taxon>
        <taxon>Pseudomonadati</taxon>
        <taxon>Bacteroidota</taxon>
        <taxon>Chitinophagia</taxon>
        <taxon>Chitinophagales</taxon>
        <taxon>Chitinophagaceae</taxon>
        <taxon>Chitinophaga</taxon>
    </lineage>
</organism>
<comment type="caution">
    <text evidence="4">The sequence shown here is derived from an EMBL/GenBank/DDBJ whole genome shotgun (WGS) entry which is preliminary data.</text>
</comment>
<dbReference type="InterPro" id="IPR032508">
    <property type="entry name" value="FecR_C"/>
</dbReference>
<accession>A0ABR7TQG1</accession>
<evidence type="ECO:0000259" key="2">
    <source>
        <dbReference type="Pfam" id="PF04773"/>
    </source>
</evidence>
<evidence type="ECO:0000256" key="1">
    <source>
        <dbReference type="SAM" id="Phobius"/>
    </source>
</evidence>
<feature type="domain" description="Protein FecR C-terminal" evidence="3">
    <location>
        <begin position="232"/>
        <end position="299"/>
    </location>
</feature>
<reference evidence="4 5" key="1">
    <citation type="submission" date="2020-09" db="EMBL/GenBank/DDBJ databases">
        <title>Genome sequences of type strains of Chitinophaga qingshengii and Chitinophaga varians.</title>
        <authorList>
            <person name="Kittiwongwattana C."/>
        </authorList>
    </citation>
    <scope>NUCLEOTIDE SEQUENCE [LARGE SCALE GENOMIC DNA]</scope>
    <source>
        <strain evidence="4 5">JCM 30026</strain>
    </source>
</reference>
<feature type="transmembrane region" description="Helical" evidence="1">
    <location>
        <begin position="58"/>
        <end position="78"/>
    </location>
</feature>
<name>A0ABR7TQG1_9BACT</name>